<dbReference type="GO" id="GO:0005739">
    <property type="term" value="C:mitochondrion"/>
    <property type="evidence" value="ECO:0007669"/>
    <property type="project" value="TreeGrafter"/>
</dbReference>
<evidence type="ECO:0000256" key="10">
    <source>
        <dbReference type="RuleBase" id="RU003691"/>
    </source>
</evidence>
<feature type="region of interest" description="Disordered" evidence="11">
    <location>
        <begin position="460"/>
        <end position="491"/>
    </location>
</feature>
<feature type="compositionally biased region" description="Low complexity" evidence="11">
    <location>
        <begin position="422"/>
        <end position="447"/>
    </location>
</feature>
<dbReference type="PRINTS" id="PR00411">
    <property type="entry name" value="PNDRDTASEI"/>
</dbReference>
<evidence type="ECO:0000313" key="15">
    <source>
        <dbReference type="Proteomes" id="UP000239899"/>
    </source>
</evidence>
<feature type="signal peptide" evidence="12">
    <location>
        <begin position="1"/>
        <end position="25"/>
    </location>
</feature>
<dbReference type="GO" id="GO:0004181">
    <property type="term" value="F:metallocarboxypeptidase activity"/>
    <property type="evidence" value="ECO:0007669"/>
    <property type="project" value="InterPro"/>
</dbReference>
<dbReference type="GO" id="GO:0034599">
    <property type="term" value="P:cellular response to oxidative stress"/>
    <property type="evidence" value="ECO:0007669"/>
    <property type="project" value="TreeGrafter"/>
</dbReference>
<keyword evidence="12" id="KW-0732">Signal</keyword>
<dbReference type="OrthoDB" id="5956163at2759"/>
<feature type="chain" id="PRO_5015126044" evidence="12">
    <location>
        <begin position="26"/>
        <end position="1531"/>
    </location>
</feature>
<dbReference type="PROSITE" id="PS00076">
    <property type="entry name" value="PYRIDINE_REDOX_1"/>
    <property type="match status" value="1"/>
</dbReference>
<evidence type="ECO:0000256" key="4">
    <source>
        <dbReference type="ARBA" id="ARBA00022630"/>
    </source>
</evidence>
<dbReference type="GO" id="GO:0004362">
    <property type="term" value="F:glutathione-disulfide reductase (NADPH) activity"/>
    <property type="evidence" value="ECO:0007669"/>
    <property type="project" value="TreeGrafter"/>
</dbReference>
<dbReference type="NCBIfam" id="NF004776">
    <property type="entry name" value="PRK06116.1"/>
    <property type="match status" value="1"/>
</dbReference>
<dbReference type="SMART" id="SM00631">
    <property type="entry name" value="Zn_pept"/>
    <property type="match status" value="1"/>
</dbReference>
<keyword evidence="6 10" id="KW-0560">Oxidoreductase</keyword>
<evidence type="ECO:0000256" key="8">
    <source>
        <dbReference type="ARBA" id="ARBA00023284"/>
    </source>
</evidence>
<dbReference type="InterPro" id="IPR000834">
    <property type="entry name" value="Peptidase_M14"/>
</dbReference>
<dbReference type="FunFam" id="3.40.630.10:FF:000064">
    <property type="entry name" value="Carboxypeptidase A6"/>
    <property type="match status" value="1"/>
</dbReference>
<dbReference type="PANTHER" id="PTHR42737">
    <property type="entry name" value="GLUTATHIONE REDUCTASE"/>
    <property type="match status" value="1"/>
</dbReference>
<dbReference type="GO" id="GO:0006749">
    <property type="term" value="P:glutathione metabolic process"/>
    <property type="evidence" value="ECO:0007669"/>
    <property type="project" value="TreeGrafter"/>
</dbReference>
<evidence type="ECO:0000256" key="11">
    <source>
        <dbReference type="SAM" id="MobiDB-lite"/>
    </source>
</evidence>
<sequence>MRLYRQQAGPRLLLLAALLAVSAAARPVPQLAEPDYTLYHTMDSVFTEVRQIVESCPATMKLSEESLTADGNYSSTLTVVTVEPAGLSESHDDKLRLLLNFGEHGRELISSEIALRLLRLLCSGDAERGTFVDGWGLRRDHVQALLQRTVFKIVPMENIRGRARVEAGELCLRKNGRGVDPNRNWDYHWGEKEKDYDPNEEYPGTAPFSEPEAALLLRLAQGFKPHVWTSVHSGMAALFMPYDHQATIPDGEGPAVLLEILKSINDRTCKNKCAVGSGGKSVGYLAHGTATDYMYSKLGVPVSLTWEVYGDTKARFEDCFRMFNPLTKESYTETVESWAASFFALLSQLPRHPDIQKELALPTADGSGSSGVAAGGALGRRGGDGVQPDGGAAAGQQPKPQQQQADGAGGAAVREPAGVQVAGSGAASGGAEPNGAAAAGAGSDGSSADKALEIASALREHMQQQDGGEAQQQRQQGGSAESAGSLGGLEPLAGGRQRSGVSAALYWLTLAAIGCGLASYLWRQPRLTAGLAKQTVAAGKAGRPAPAPGRRALSVRADAGNGSAADGKFDYDLFCIGAGSGGVRASRVAAGTYGAKVGICEMPYNPIASDEAGGAGGTCVLRGCVPKKLFVYASEYREMFSDAQGFGWQVAGQPALDWQAFLAKKNAELERLNGVYMNLLKNSGVEYIEGRGKLVDAHTVDVGGKRVTARHILIATGARAFVPKFEGSELCIISDNALEIQEVPKSIVIIGSGYIAVEFAGIFAGLGSEVHLVFRQPLPLRGFDEEVRKFATEQYAQTGLHLHGLTTPEKLEKLPNGRLRFRGARRSGAQSFEEETFEIETDMVLAATGRRPNVHNLGLEELGVKMTKGGAIDVDDFSQSSVPSVWAIGDVTDRMALTPVALMEAMALTKTIFGEQPTKPDHHNVPTAVFSHPQIATVGMSEEQAQAAYGNVDVYTSSFRPMRNTISGNAGRTFMKLLVAADTDVVVGCHMVGPDAAEIMQGMGVAVKMGITKAQLDSTVGIHPSAAEEFVTMRSVTRQLRKEEAKALVGMAGAAPDVSGAFQALQAACQGQLPLTSLAQQLEQLGSYRGLGRENAIAKFSRHVLDALPKILLGGAGPGAAQQALAEKAATHQLLLQCLSDCGAFQRLHASVLRCLLEDGQRLAVLSDVQQLESELARSGAPGALHTVVLAAGTACMAAVAGSGDRDATTVFYSCPTATVTQFFQQIAAAAAPLGRSPGRAAGDYTAVAQLARGLTTAVTGARTQRAQQQQFFPAALNAAVAGVDEPELAAGADVRIALAALADACCRLQPLLEREAPQMLQESVQLLFDITDRLLNAGAAAVAAAAPGQQRRQLHDEYAALREKLLRHLLQQAALCETDEAEGAAQVGRLRSLAEGHSGWAALFDIADLTGKRELLFTEMEQLRGDGLTPPLATYVFARLLAEGRRAELLDLPAQFDAELLHWLADAAAEDAAARQQLLWLHQLRIEQYGPASETLAALVAAEAEVGGVAPPRLAALQRLAALAAGGAQA</sequence>
<comment type="cofactor">
    <cofactor evidence="1">
        <name>FAD</name>
        <dbReference type="ChEBI" id="CHEBI:57692"/>
    </cofactor>
</comment>
<dbReference type="Pfam" id="PF00246">
    <property type="entry name" value="Peptidase_M14"/>
    <property type="match status" value="1"/>
</dbReference>
<feature type="region of interest" description="Disordered" evidence="11">
    <location>
        <begin position="361"/>
        <end position="447"/>
    </location>
</feature>
<evidence type="ECO:0000256" key="12">
    <source>
        <dbReference type="SAM" id="SignalP"/>
    </source>
</evidence>
<reference evidence="14 15" key="1">
    <citation type="journal article" date="2018" name="Plant J.">
        <title>Genome sequences of Chlorella sorokiniana UTEX 1602 and Micractinium conductrix SAG 241.80: implications to maltose excretion by a green alga.</title>
        <authorList>
            <person name="Arriola M.B."/>
            <person name="Velmurugan N."/>
            <person name="Zhang Y."/>
            <person name="Plunkett M.H."/>
            <person name="Hondzo H."/>
            <person name="Barney B.M."/>
        </authorList>
    </citation>
    <scope>NUCLEOTIDE SEQUENCE [LARGE SCALE GENOMIC DNA]</scope>
    <source>
        <strain evidence="15">UTEX 1602</strain>
    </source>
</reference>
<comment type="similarity">
    <text evidence="3 10">Belongs to the class-I pyridine nucleotide-disulfide oxidoreductase family.</text>
</comment>
<dbReference type="InterPro" id="IPR036188">
    <property type="entry name" value="FAD/NAD-bd_sf"/>
</dbReference>
<accession>A0A2P6TN78</accession>
<dbReference type="EMBL" id="LHPG02000010">
    <property type="protein sequence ID" value="PRW50778.1"/>
    <property type="molecule type" value="Genomic_DNA"/>
</dbReference>
<evidence type="ECO:0000256" key="5">
    <source>
        <dbReference type="ARBA" id="ARBA00022827"/>
    </source>
</evidence>
<evidence type="ECO:0000313" key="14">
    <source>
        <dbReference type="EMBL" id="PRW50778.1"/>
    </source>
</evidence>
<dbReference type="Gene3D" id="3.30.390.30">
    <property type="match status" value="1"/>
</dbReference>
<dbReference type="InterPro" id="IPR016156">
    <property type="entry name" value="FAD/NAD-linked_Rdtase_dimer_sf"/>
</dbReference>
<evidence type="ECO:0000256" key="9">
    <source>
        <dbReference type="PROSITE-ProRule" id="PRU01379"/>
    </source>
</evidence>
<evidence type="ECO:0000259" key="13">
    <source>
        <dbReference type="PROSITE" id="PS52035"/>
    </source>
</evidence>
<dbReference type="InterPro" id="IPR034269">
    <property type="entry name" value="At5g42320_M14_CPD"/>
</dbReference>
<dbReference type="Gene3D" id="3.50.50.60">
    <property type="entry name" value="FAD/NAD(P)-binding domain"/>
    <property type="match status" value="2"/>
</dbReference>
<keyword evidence="7" id="KW-1015">Disulfide bond</keyword>
<dbReference type="GO" id="GO:0005829">
    <property type="term" value="C:cytosol"/>
    <property type="evidence" value="ECO:0007669"/>
    <property type="project" value="TreeGrafter"/>
</dbReference>
<proteinExistence type="inferred from homology"/>
<organism evidence="14 15">
    <name type="scientific">Chlorella sorokiniana</name>
    <name type="common">Freshwater green alga</name>
    <dbReference type="NCBI Taxonomy" id="3076"/>
    <lineage>
        <taxon>Eukaryota</taxon>
        <taxon>Viridiplantae</taxon>
        <taxon>Chlorophyta</taxon>
        <taxon>core chlorophytes</taxon>
        <taxon>Trebouxiophyceae</taxon>
        <taxon>Chlorellales</taxon>
        <taxon>Chlorellaceae</taxon>
        <taxon>Chlorella clade</taxon>
        <taxon>Chlorella</taxon>
    </lineage>
</organism>
<keyword evidence="15" id="KW-1185">Reference proteome</keyword>
<dbReference type="Gene3D" id="3.40.630.10">
    <property type="entry name" value="Zn peptidases"/>
    <property type="match status" value="1"/>
</dbReference>
<dbReference type="PRINTS" id="PR00368">
    <property type="entry name" value="FADPNR"/>
</dbReference>
<dbReference type="SUPFAM" id="SSF53187">
    <property type="entry name" value="Zn-dependent exopeptidases"/>
    <property type="match status" value="1"/>
</dbReference>
<name>A0A2P6TN78_CHLSO</name>
<comment type="caution">
    <text evidence="14">The sequence shown here is derived from an EMBL/GenBank/DDBJ whole genome shotgun (WGS) entry which is preliminary data.</text>
</comment>
<feature type="compositionally biased region" description="Low complexity" evidence="11">
    <location>
        <begin position="464"/>
        <end position="490"/>
    </location>
</feature>
<dbReference type="STRING" id="3076.A0A2P6TN78"/>
<dbReference type="Proteomes" id="UP000239899">
    <property type="component" value="Unassembled WGS sequence"/>
</dbReference>
<evidence type="ECO:0000256" key="2">
    <source>
        <dbReference type="ARBA" id="ARBA00005988"/>
    </source>
</evidence>
<feature type="active site" description="Proton donor/acceptor" evidence="9">
    <location>
        <position position="307"/>
    </location>
</feature>
<dbReference type="GO" id="GO:0045454">
    <property type="term" value="P:cell redox homeostasis"/>
    <property type="evidence" value="ECO:0007669"/>
    <property type="project" value="InterPro"/>
</dbReference>
<evidence type="ECO:0000256" key="1">
    <source>
        <dbReference type="ARBA" id="ARBA00001974"/>
    </source>
</evidence>
<dbReference type="GO" id="GO:0050660">
    <property type="term" value="F:flavin adenine dinucleotide binding"/>
    <property type="evidence" value="ECO:0007669"/>
    <property type="project" value="InterPro"/>
</dbReference>
<feature type="compositionally biased region" description="Low complexity" evidence="11">
    <location>
        <begin position="386"/>
        <end position="406"/>
    </location>
</feature>
<keyword evidence="5 10" id="KW-0274">FAD</keyword>
<dbReference type="CDD" id="cd06227">
    <property type="entry name" value="M14-CPA-like"/>
    <property type="match status" value="1"/>
</dbReference>
<dbReference type="PANTHER" id="PTHR42737:SF2">
    <property type="entry name" value="GLUTATHIONE REDUCTASE"/>
    <property type="match status" value="1"/>
</dbReference>
<dbReference type="GO" id="GO:0006508">
    <property type="term" value="P:proteolysis"/>
    <property type="evidence" value="ECO:0007669"/>
    <property type="project" value="InterPro"/>
</dbReference>
<dbReference type="PROSITE" id="PS52035">
    <property type="entry name" value="PEPTIDASE_M14"/>
    <property type="match status" value="1"/>
</dbReference>
<dbReference type="InterPro" id="IPR023753">
    <property type="entry name" value="FAD/NAD-binding_dom"/>
</dbReference>
<protein>
    <submittedName>
        <fullName evidence="14">Glutathione chloroplastic</fullName>
    </submittedName>
</protein>
<evidence type="ECO:0000256" key="7">
    <source>
        <dbReference type="ARBA" id="ARBA00023157"/>
    </source>
</evidence>
<feature type="domain" description="Peptidase M14" evidence="13">
    <location>
        <begin position="38"/>
        <end position="349"/>
    </location>
</feature>
<dbReference type="GO" id="GO:0008270">
    <property type="term" value="F:zinc ion binding"/>
    <property type="evidence" value="ECO:0007669"/>
    <property type="project" value="InterPro"/>
</dbReference>
<gene>
    <name evidence="14" type="ORF">C2E21_5419</name>
</gene>
<comment type="similarity">
    <text evidence="2 9">Belongs to the peptidase M14 family.</text>
</comment>
<dbReference type="Pfam" id="PF07992">
    <property type="entry name" value="Pyr_redox_2"/>
    <property type="match status" value="1"/>
</dbReference>
<keyword evidence="4 10" id="KW-0285">Flavoprotein</keyword>
<dbReference type="InterPro" id="IPR012999">
    <property type="entry name" value="Pyr_OxRdtase_I_AS"/>
</dbReference>
<dbReference type="InterPro" id="IPR004099">
    <property type="entry name" value="Pyr_nucl-diS_OxRdtase_dimer"/>
</dbReference>
<dbReference type="SUPFAM" id="SSF55424">
    <property type="entry name" value="FAD/NAD-linked reductases, dimerisation (C-terminal) domain"/>
    <property type="match status" value="1"/>
</dbReference>
<dbReference type="InterPro" id="IPR046952">
    <property type="entry name" value="GSHR/TRXR-like"/>
</dbReference>
<dbReference type="SUPFAM" id="SSF51905">
    <property type="entry name" value="FAD/NAD(P)-binding domain"/>
    <property type="match status" value="1"/>
</dbReference>
<dbReference type="Pfam" id="PF02852">
    <property type="entry name" value="Pyr_redox_dim"/>
    <property type="match status" value="1"/>
</dbReference>
<evidence type="ECO:0000256" key="3">
    <source>
        <dbReference type="ARBA" id="ARBA00007532"/>
    </source>
</evidence>
<evidence type="ECO:0000256" key="6">
    <source>
        <dbReference type="ARBA" id="ARBA00023002"/>
    </source>
</evidence>
<keyword evidence="8 10" id="KW-0676">Redox-active center</keyword>